<accession>A0AAW4IX75</accession>
<proteinExistence type="predicted"/>
<dbReference type="EMBL" id="JAGBKN010000030">
    <property type="protein sequence ID" value="MBO1517799.1"/>
    <property type="molecule type" value="Genomic_DNA"/>
</dbReference>
<dbReference type="RefSeq" id="WP_207970211.1">
    <property type="nucleotide sequence ID" value="NZ_JAGBKN010000030.1"/>
</dbReference>
<name>A0AAW4IX75_9GAMM</name>
<dbReference type="Proteomes" id="UP000664161">
    <property type="component" value="Unassembled WGS sequence"/>
</dbReference>
<evidence type="ECO:0000313" key="1">
    <source>
        <dbReference type="EMBL" id="MBO1517799.1"/>
    </source>
</evidence>
<dbReference type="Gene3D" id="1.10.520.40">
    <property type="entry name" value="CRISPR-associated protein Cse2"/>
    <property type="match status" value="1"/>
</dbReference>
<organism evidence="1 2">
    <name type="scientific">Psychrobacter halodurans</name>
    <dbReference type="NCBI Taxonomy" id="2818439"/>
    <lineage>
        <taxon>Bacteria</taxon>
        <taxon>Pseudomonadati</taxon>
        <taxon>Pseudomonadota</taxon>
        <taxon>Gammaproteobacteria</taxon>
        <taxon>Moraxellales</taxon>
        <taxon>Moraxellaceae</taxon>
        <taxon>Psychrobacter</taxon>
    </lineage>
</organism>
<evidence type="ECO:0000313" key="2">
    <source>
        <dbReference type="Proteomes" id="UP000664161"/>
    </source>
</evidence>
<comment type="caution">
    <text evidence="1">The sequence shown here is derived from an EMBL/GenBank/DDBJ whole genome shotgun (WGS) entry which is preliminary data.</text>
</comment>
<dbReference type="AlphaFoldDB" id="A0AAW4IX75"/>
<dbReference type="InterPro" id="IPR013382">
    <property type="entry name" value="CRISPR-assoc_prot_Cse2"/>
</dbReference>
<dbReference type="NCBIfam" id="TIGR02548">
    <property type="entry name" value="casB_cse2"/>
    <property type="match status" value="1"/>
</dbReference>
<dbReference type="Pfam" id="PF09485">
    <property type="entry name" value="CRISPR_Cse2"/>
    <property type="match status" value="1"/>
</dbReference>
<sequence length="247" mass="28099">MTDTIEKVASTNPPTKQATRYLGNCTPIVMAWHQRLLEIKNKAQQLQGEDGEENSAYLQFFRTTISASDAAKLKRCQHMDDVAMQPAFIALWQQVEPTLIKSIANHSAYNHKISDNTFAAWLAVAWVLSQVRTVDDRYLVASSGKSKRQLNNTLACVAGQRQDDGDRPLITPLRFEKLISARDPDNFVSLLARMVAQLQQQGQAINVVWLANDILHWFADYQGSNYRTPKDKLTVQWSLTYYQMYSD</sequence>
<keyword evidence="2" id="KW-1185">Reference proteome</keyword>
<gene>
    <name evidence="1" type="primary">casB</name>
    <name evidence="1" type="ORF">J3491_10720</name>
</gene>
<reference evidence="1 2" key="1">
    <citation type="submission" date="2021-03" db="EMBL/GenBank/DDBJ databases">
        <authorList>
            <person name="Shang D.-D."/>
            <person name="Du Z.-J."/>
            <person name="Chen G.-J."/>
        </authorList>
    </citation>
    <scope>NUCLEOTIDE SEQUENCE [LARGE SCALE GENOMIC DNA]</scope>
    <source>
        <strain evidence="1 2">F2608</strain>
    </source>
</reference>
<dbReference type="InterPro" id="IPR038287">
    <property type="entry name" value="Cse2_sf"/>
</dbReference>
<dbReference type="CDD" id="cd09731">
    <property type="entry name" value="Cse2_I-E"/>
    <property type="match status" value="1"/>
</dbReference>
<protein>
    <submittedName>
        <fullName evidence="1">Type I-E CRISPR-associated protein Cse2/CasB</fullName>
    </submittedName>
</protein>